<dbReference type="PANTHER" id="PTHR36302">
    <property type="entry name" value="BLR7088 PROTEIN"/>
    <property type="match status" value="1"/>
</dbReference>
<dbReference type="InterPro" id="IPR007410">
    <property type="entry name" value="LpqE-like"/>
</dbReference>
<comment type="caution">
    <text evidence="2">The sequence shown here is derived from an EMBL/GenBank/DDBJ whole genome shotgun (WGS) entry which is preliminary data.</text>
</comment>
<accession>A0A839AB25</accession>
<sequence length="164" mass="17219">MRIIRFAALAFAACLPFCTALAGEASLGDLSISGAWARATPPWPVATLGFLTIANAGDDDRLMAVAAPVAGQSVLHRVVLENGQAIMLPQQEGIPLSSGETLDMARAGFHLMFIGLKEPLDDGTKMPVELTFEKAGKITVEFDIRKTPPAIAAAGAESAQDKTK</sequence>
<dbReference type="Gene3D" id="2.60.40.1890">
    <property type="entry name" value="PCu(A)C copper chaperone"/>
    <property type="match status" value="1"/>
</dbReference>
<protein>
    <submittedName>
        <fullName evidence="2">Copper chaperone PCu(A)C</fullName>
    </submittedName>
</protein>
<name>A0A839AB25_9HYPH</name>
<dbReference type="PANTHER" id="PTHR36302:SF1">
    <property type="entry name" value="COPPER CHAPERONE PCU(A)C"/>
    <property type="match status" value="1"/>
</dbReference>
<dbReference type="Pfam" id="PF04314">
    <property type="entry name" value="PCuAC"/>
    <property type="match status" value="1"/>
</dbReference>
<dbReference type="Proteomes" id="UP000541109">
    <property type="component" value="Unassembled WGS sequence"/>
</dbReference>
<evidence type="ECO:0000313" key="3">
    <source>
        <dbReference type="Proteomes" id="UP000541109"/>
    </source>
</evidence>
<organism evidence="2 3">
    <name type="scientific">Stappia albiluteola</name>
    <dbReference type="NCBI Taxonomy" id="2758565"/>
    <lineage>
        <taxon>Bacteria</taxon>
        <taxon>Pseudomonadati</taxon>
        <taxon>Pseudomonadota</taxon>
        <taxon>Alphaproteobacteria</taxon>
        <taxon>Hyphomicrobiales</taxon>
        <taxon>Stappiaceae</taxon>
        <taxon>Stappia</taxon>
    </lineage>
</organism>
<dbReference type="EMBL" id="JACFXV010000042">
    <property type="protein sequence ID" value="MBA5776335.1"/>
    <property type="molecule type" value="Genomic_DNA"/>
</dbReference>
<evidence type="ECO:0000256" key="1">
    <source>
        <dbReference type="SAM" id="SignalP"/>
    </source>
</evidence>
<gene>
    <name evidence="2" type="ORF">H2509_04255</name>
</gene>
<keyword evidence="3" id="KW-1185">Reference proteome</keyword>
<feature type="signal peptide" evidence="1">
    <location>
        <begin position="1"/>
        <end position="22"/>
    </location>
</feature>
<dbReference type="InterPro" id="IPR058248">
    <property type="entry name" value="Lxx211020-like"/>
</dbReference>
<dbReference type="InterPro" id="IPR036182">
    <property type="entry name" value="PCuAC_sf"/>
</dbReference>
<keyword evidence="1" id="KW-0732">Signal</keyword>
<dbReference type="AlphaFoldDB" id="A0A839AB25"/>
<evidence type="ECO:0000313" key="2">
    <source>
        <dbReference type="EMBL" id="MBA5776335.1"/>
    </source>
</evidence>
<reference evidence="2 3" key="1">
    <citation type="submission" date="2020-07" db="EMBL/GenBank/DDBJ databases">
        <title>Stappia sp., F7233, whole genome shotgun sequencing project.</title>
        <authorList>
            <person name="Jiang S."/>
            <person name="Liu Z.W."/>
            <person name="Du Z.J."/>
        </authorList>
    </citation>
    <scope>NUCLEOTIDE SEQUENCE [LARGE SCALE GENOMIC DNA]</scope>
    <source>
        <strain evidence="2 3">F7233</strain>
    </source>
</reference>
<proteinExistence type="predicted"/>
<dbReference type="RefSeq" id="WP_182162644.1">
    <property type="nucleotide sequence ID" value="NZ_JACFXV010000042.1"/>
</dbReference>
<feature type="chain" id="PRO_5032782897" evidence="1">
    <location>
        <begin position="23"/>
        <end position="164"/>
    </location>
</feature>
<dbReference type="SUPFAM" id="SSF110087">
    <property type="entry name" value="DR1885-like metal-binding protein"/>
    <property type="match status" value="1"/>
</dbReference>